<dbReference type="EMBL" id="CM026431">
    <property type="protein sequence ID" value="KAG0558477.1"/>
    <property type="molecule type" value="Genomic_DNA"/>
</dbReference>
<comment type="caution">
    <text evidence="1">The sequence shown here is derived from an EMBL/GenBank/DDBJ whole genome shotgun (WGS) entry which is preliminary data.</text>
</comment>
<dbReference type="AlphaFoldDB" id="A0A8T0GIV4"/>
<name>A0A8T0GIV4_CERPU</name>
<gene>
    <name evidence="1" type="ORF">KC19_10G031300</name>
</gene>
<dbReference type="Proteomes" id="UP000822688">
    <property type="component" value="Chromosome 10"/>
</dbReference>
<feature type="non-terminal residue" evidence="1">
    <location>
        <position position="242"/>
    </location>
</feature>
<proteinExistence type="predicted"/>
<keyword evidence="2" id="KW-1185">Reference proteome</keyword>
<evidence type="ECO:0000313" key="1">
    <source>
        <dbReference type="EMBL" id="KAG0558477.1"/>
    </source>
</evidence>
<accession>A0A8T0GIV4</accession>
<protein>
    <submittedName>
        <fullName evidence="1">Uncharacterized protein</fullName>
    </submittedName>
</protein>
<organism evidence="1 2">
    <name type="scientific">Ceratodon purpureus</name>
    <name type="common">Fire moss</name>
    <name type="synonym">Dicranum purpureum</name>
    <dbReference type="NCBI Taxonomy" id="3225"/>
    <lineage>
        <taxon>Eukaryota</taxon>
        <taxon>Viridiplantae</taxon>
        <taxon>Streptophyta</taxon>
        <taxon>Embryophyta</taxon>
        <taxon>Bryophyta</taxon>
        <taxon>Bryophytina</taxon>
        <taxon>Bryopsida</taxon>
        <taxon>Dicranidae</taxon>
        <taxon>Pseudoditrichales</taxon>
        <taxon>Ditrichaceae</taxon>
        <taxon>Ceratodon</taxon>
    </lineage>
</organism>
<sequence>MTQRSSNSAQSLLLGDESWFAKKGLNDYGYVPGVSGSFPNVLPKNICGEEDCVARWGQKSSGCFWYARAAKAESPRQMYRIERLYQLTHQRPVGVSRCIGMAFARGLLAEKKGYAINWAAFAVKQCTRGCRRFQTFEEYKNKCERGLGVWPPNEVSELEESTLEGAPDDWIVNRKVRELDMELLSGFDFSKAVHPKPSIVISSPLYGSVDNLGRDILQSCGPMRFLLGDHADSNSDGEGGRR</sequence>
<evidence type="ECO:0000313" key="2">
    <source>
        <dbReference type="Proteomes" id="UP000822688"/>
    </source>
</evidence>
<reference evidence="1" key="1">
    <citation type="submission" date="2020-06" db="EMBL/GenBank/DDBJ databases">
        <title>WGS assembly of Ceratodon purpureus strain R40.</title>
        <authorList>
            <person name="Carey S.B."/>
            <person name="Jenkins J."/>
            <person name="Shu S."/>
            <person name="Lovell J.T."/>
            <person name="Sreedasyam A."/>
            <person name="Maumus F."/>
            <person name="Tiley G.P."/>
            <person name="Fernandez-Pozo N."/>
            <person name="Barry K."/>
            <person name="Chen C."/>
            <person name="Wang M."/>
            <person name="Lipzen A."/>
            <person name="Daum C."/>
            <person name="Saski C.A."/>
            <person name="Payton A.C."/>
            <person name="Mcbreen J.C."/>
            <person name="Conrad R.E."/>
            <person name="Kollar L.M."/>
            <person name="Olsson S."/>
            <person name="Huttunen S."/>
            <person name="Landis J.B."/>
            <person name="Wickett N.J."/>
            <person name="Johnson M.G."/>
            <person name="Rensing S.A."/>
            <person name="Grimwood J."/>
            <person name="Schmutz J."/>
            <person name="Mcdaniel S.F."/>
        </authorList>
    </citation>
    <scope>NUCLEOTIDE SEQUENCE</scope>
    <source>
        <strain evidence="1">R40</strain>
    </source>
</reference>